<evidence type="ECO:0000256" key="8">
    <source>
        <dbReference type="ARBA" id="ARBA00049243"/>
    </source>
</evidence>
<gene>
    <name evidence="11" type="primary">adhP</name>
    <name evidence="11" type="ORF">ACH3VR_08905</name>
</gene>
<protein>
    <recommendedName>
        <fullName evidence="3">alcohol dehydrogenase</fullName>
        <ecNumber evidence="3">1.1.1.1</ecNumber>
    </recommendedName>
</protein>
<evidence type="ECO:0000256" key="1">
    <source>
        <dbReference type="ARBA" id="ARBA00001947"/>
    </source>
</evidence>
<reference evidence="11 12" key="1">
    <citation type="submission" date="2024-09" db="EMBL/GenBank/DDBJ databases">
        <authorList>
            <person name="Pan X."/>
        </authorList>
    </citation>
    <scope>NUCLEOTIDE SEQUENCE [LARGE SCALE GENOMIC DNA]</scope>
    <source>
        <strain evidence="11 12">B2969</strain>
    </source>
</reference>
<comment type="similarity">
    <text evidence="2 9">Belongs to the zinc-containing alcohol dehydrogenase family.</text>
</comment>
<evidence type="ECO:0000259" key="10">
    <source>
        <dbReference type="SMART" id="SM00829"/>
    </source>
</evidence>
<comment type="catalytic activity">
    <reaction evidence="7">
        <text>a secondary alcohol + NAD(+) = a ketone + NADH + H(+)</text>
        <dbReference type="Rhea" id="RHEA:10740"/>
        <dbReference type="ChEBI" id="CHEBI:15378"/>
        <dbReference type="ChEBI" id="CHEBI:17087"/>
        <dbReference type="ChEBI" id="CHEBI:35681"/>
        <dbReference type="ChEBI" id="CHEBI:57540"/>
        <dbReference type="ChEBI" id="CHEBI:57945"/>
        <dbReference type="EC" id="1.1.1.1"/>
    </reaction>
</comment>
<dbReference type="Proteomes" id="UP001610861">
    <property type="component" value="Unassembled WGS sequence"/>
</dbReference>
<dbReference type="InterPro" id="IPR011032">
    <property type="entry name" value="GroES-like_sf"/>
</dbReference>
<dbReference type="PROSITE" id="PS00059">
    <property type="entry name" value="ADH_ZINC"/>
    <property type="match status" value="1"/>
</dbReference>
<evidence type="ECO:0000313" key="12">
    <source>
        <dbReference type="Proteomes" id="UP001610861"/>
    </source>
</evidence>
<dbReference type="SUPFAM" id="SSF51735">
    <property type="entry name" value="NAD(P)-binding Rossmann-fold domains"/>
    <property type="match status" value="1"/>
</dbReference>
<comment type="cofactor">
    <cofactor evidence="1 9">
        <name>Zn(2+)</name>
        <dbReference type="ChEBI" id="CHEBI:29105"/>
    </cofactor>
</comment>
<evidence type="ECO:0000256" key="2">
    <source>
        <dbReference type="ARBA" id="ARBA00008072"/>
    </source>
</evidence>
<dbReference type="EC" id="1.1.1.1" evidence="3"/>
<dbReference type="GO" id="GO:0004022">
    <property type="term" value="F:alcohol dehydrogenase (NAD+) activity"/>
    <property type="evidence" value="ECO:0007669"/>
    <property type="project" value="UniProtKB-EC"/>
</dbReference>
<dbReference type="SMART" id="SM00829">
    <property type="entry name" value="PKS_ER"/>
    <property type="match status" value="1"/>
</dbReference>
<dbReference type="EMBL" id="JBIQWL010000002">
    <property type="protein sequence ID" value="MFH8250467.1"/>
    <property type="molecule type" value="Genomic_DNA"/>
</dbReference>
<dbReference type="InterPro" id="IPR036291">
    <property type="entry name" value="NAD(P)-bd_dom_sf"/>
</dbReference>
<sequence length="356" mass="37162">MTTLTETLPTGAADSVSAGSMRAAVVTASDQPLLVTEVPIPVPGAGQALVKVITSGVCHTDLHAARGDWPVAPKAELIPGHEGYGEVVALGPGVTTLEVGQKVGNAWLWSACGVCEYCRTGWETLCPEQQNGGYSVDGSFGEYMLVEERFAARIPDGADPVEVAPILCAGVTVYKGLKMTGVRPGEWVVISGIGGLGHIAVQYARAMGMRVAAVDVDDSKLALARSHGAEVTVNAAVDDPGAAVQAAIGGAHGVLVTAVHPKAFAQALAVTRRGATVVFNGLPPGAFPADIFDIVLRAITIRGSIVGTRQDMIEALDFYARGEIHPTVSVETIDDINDIFERMEHGKIDGRVVMKY</sequence>
<dbReference type="PANTHER" id="PTHR42940:SF8">
    <property type="entry name" value="VACUOLAR PROTEIN SORTING-ASSOCIATED PROTEIN 11"/>
    <property type="match status" value="1"/>
</dbReference>
<comment type="caution">
    <text evidence="11">The sequence shown here is derived from an EMBL/GenBank/DDBJ whole genome shotgun (WGS) entry which is preliminary data.</text>
</comment>
<dbReference type="Gene3D" id="3.90.180.10">
    <property type="entry name" value="Medium-chain alcohol dehydrogenases, catalytic domain"/>
    <property type="match status" value="1"/>
</dbReference>
<dbReference type="CDD" id="cd08297">
    <property type="entry name" value="CAD3"/>
    <property type="match status" value="1"/>
</dbReference>
<dbReference type="SUPFAM" id="SSF50129">
    <property type="entry name" value="GroES-like"/>
    <property type="match status" value="1"/>
</dbReference>
<accession>A0ABW7Q6H9</accession>
<dbReference type="Gene3D" id="3.40.50.720">
    <property type="entry name" value="NAD(P)-binding Rossmann-like Domain"/>
    <property type="match status" value="1"/>
</dbReference>
<dbReference type="InterPro" id="IPR002328">
    <property type="entry name" value="ADH_Zn_CS"/>
</dbReference>
<evidence type="ECO:0000256" key="7">
    <source>
        <dbReference type="ARBA" id="ARBA00049164"/>
    </source>
</evidence>
<dbReference type="NCBIfam" id="NF006940">
    <property type="entry name" value="PRK09422.1"/>
    <property type="match status" value="1"/>
</dbReference>
<proteinExistence type="inferred from homology"/>
<dbReference type="RefSeq" id="WP_396640403.1">
    <property type="nucleotide sequence ID" value="NZ_JBIQWL010000002.1"/>
</dbReference>
<organism evidence="11 12">
    <name type="scientific">Microbacterium alkaliflavum</name>
    <dbReference type="NCBI Taxonomy" id="3248839"/>
    <lineage>
        <taxon>Bacteria</taxon>
        <taxon>Bacillati</taxon>
        <taxon>Actinomycetota</taxon>
        <taxon>Actinomycetes</taxon>
        <taxon>Micrococcales</taxon>
        <taxon>Microbacteriaceae</taxon>
        <taxon>Microbacterium</taxon>
    </lineage>
</organism>
<dbReference type="InterPro" id="IPR020843">
    <property type="entry name" value="ER"/>
</dbReference>
<feature type="domain" description="Enoyl reductase (ER)" evidence="10">
    <location>
        <begin position="28"/>
        <end position="354"/>
    </location>
</feature>
<evidence type="ECO:0000256" key="9">
    <source>
        <dbReference type="RuleBase" id="RU361277"/>
    </source>
</evidence>
<dbReference type="InterPro" id="IPR013149">
    <property type="entry name" value="ADH-like_C"/>
</dbReference>
<keyword evidence="6 11" id="KW-0560">Oxidoreductase</keyword>
<evidence type="ECO:0000256" key="4">
    <source>
        <dbReference type="ARBA" id="ARBA00022723"/>
    </source>
</evidence>
<dbReference type="Pfam" id="PF08240">
    <property type="entry name" value="ADH_N"/>
    <property type="match status" value="1"/>
</dbReference>
<keyword evidence="4 9" id="KW-0479">Metal-binding</keyword>
<evidence type="ECO:0000256" key="3">
    <source>
        <dbReference type="ARBA" id="ARBA00013190"/>
    </source>
</evidence>
<name>A0ABW7Q6H9_9MICO</name>
<evidence type="ECO:0000313" key="11">
    <source>
        <dbReference type="EMBL" id="MFH8250467.1"/>
    </source>
</evidence>
<dbReference type="InterPro" id="IPR013154">
    <property type="entry name" value="ADH-like_N"/>
</dbReference>
<evidence type="ECO:0000256" key="5">
    <source>
        <dbReference type="ARBA" id="ARBA00022833"/>
    </source>
</evidence>
<dbReference type="Pfam" id="PF00107">
    <property type="entry name" value="ADH_zinc_N"/>
    <property type="match status" value="1"/>
</dbReference>
<comment type="catalytic activity">
    <reaction evidence="8">
        <text>a primary alcohol + NAD(+) = an aldehyde + NADH + H(+)</text>
        <dbReference type="Rhea" id="RHEA:10736"/>
        <dbReference type="ChEBI" id="CHEBI:15378"/>
        <dbReference type="ChEBI" id="CHEBI:15734"/>
        <dbReference type="ChEBI" id="CHEBI:17478"/>
        <dbReference type="ChEBI" id="CHEBI:57540"/>
        <dbReference type="ChEBI" id="CHEBI:57945"/>
        <dbReference type="EC" id="1.1.1.1"/>
    </reaction>
</comment>
<keyword evidence="5 9" id="KW-0862">Zinc</keyword>
<keyword evidence="12" id="KW-1185">Reference proteome</keyword>
<dbReference type="PANTHER" id="PTHR42940">
    <property type="entry name" value="ALCOHOL DEHYDROGENASE 1-RELATED"/>
    <property type="match status" value="1"/>
</dbReference>
<evidence type="ECO:0000256" key="6">
    <source>
        <dbReference type="ARBA" id="ARBA00023002"/>
    </source>
</evidence>